<keyword evidence="3 6" id="KW-0285">Flavoprotein</keyword>
<evidence type="ECO:0000256" key="6">
    <source>
        <dbReference type="RuleBase" id="RU003968"/>
    </source>
</evidence>
<accession>A0ABQ8GPF7</accession>
<dbReference type="InterPro" id="IPR036188">
    <property type="entry name" value="FAD/NAD-bd_sf"/>
</dbReference>
<evidence type="ECO:0000256" key="1">
    <source>
        <dbReference type="ARBA" id="ARBA00001974"/>
    </source>
</evidence>
<organism evidence="9 10">
    <name type="scientific">Macrophomina phaseolina</name>
    <dbReference type="NCBI Taxonomy" id="35725"/>
    <lineage>
        <taxon>Eukaryota</taxon>
        <taxon>Fungi</taxon>
        <taxon>Dikarya</taxon>
        <taxon>Ascomycota</taxon>
        <taxon>Pezizomycotina</taxon>
        <taxon>Dothideomycetes</taxon>
        <taxon>Dothideomycetes incertae sedis</taxon>
        <taxon>Botryosphaeriales</taxon>
        <taxon>Botryosphaeriaceae</taxon>
        <taxon>Macrophomina</taxon>
    </lineage>
</organism>
<evidence type="ECO:0000256" key="5">
    <source>
        <dbReference type="ARBA" id="ARBA00023002"/>
    </source>
</evidence>
<dbReference type="PANTHER" id="PTHR11552:SF201">
    <property type="entry name" value="GLUCOSE-METHANOL-CHOLINE OXIDOREDUCTASE N-TERMINAL DOMAIN-CONTAINING PROTEIN"/>
    <property type="match status" value="1"/>
</dbReference>
<keyword evidence="5" id="KW-0560">Oxidoreductase</keyword>
<dbReference type="InterPro" id="IPR007867">
    <property type="entry name" value="GMC_OxRtase_C"/>
</dbReference>
<dbReference type="InterPro" id="IPR027424">
    <property type="entry name" value="Glucose_Oxidase_domain_2"/>
</dbReference>
<dbReference type="PROSITE" id="PS00623">
    <property type="entry name" value="GMC_OXRED_1"/>
    <property type="match status" value="1"/>
</dbReference>
<dbReference type="PANTHER" id="PTHR11552">
    <property type="entry name" value="GLUCOSE-METHANOL-CHOLINE GMC OXIDOREDUCTASE"/>
    <property type="match status" value="1"/>
</dbReference>
<evidence type="ECO:0000256" key="3">
    <source>
        <dbReference type="ARBA" id="ARBA00022630"/>
    </source>
</evidence>
<dbReference type="Gene3D" id="3.30.560.10">
    <property type="entry name" value="Glucose Oxidase, domain 3"/>
    <property type="match status" value="1"/>
</dbReference>
<dbReference type="PROSITE" id="PS00624">
    <property type="entry name" value="GMC_OXRED_2"/>
    <property type="match status" value="1"/>
</dbReference>
<dbReference type="InterPro" id="IPR000172">
    <property type="entry name" value="GMC_OxRdtase_N"/>
</dbReference>
<protein>
    <submittedName>
        <fullName evidence="9">Glucose oxidase</fullName>
    </submittedName>
</protein>
<comment type="similarity">
    <text evidence="2 6">Belongs to the GMC oxidoreductase family.</text>
</comment>
<evidence type="ECO:0000313" key="9">
    <source>
        <dbReference type="EMBL" id="KAH7062041.1"/>
    </source>
</evidence>
<dbReference type="Gene3D" id="3.50.50.60">
    <property type="entry name" value="FAD/NAD(P)-binding domain"/>
    <property type="match status" value="1"/>
</dbReference>
<evidence type="ECO:0000259" key="7">
    <source>
        <dbReference type="PROSITE" id="PS00623"/>
    </source>
</evidence>
<evidence type="ECO:0000259" key="8">
    <source>
        <dbReference type="PROSITE" id="PS00624"/>
    </source>
</evidence>
<dbReference type="SUPFAM" id="SSF54373">
    <property type="entry name" value="FAD-linked reductases, C-terminal domain"/>
    <property type="match status" value="1"/>
</dbReference>
<dbReference type="EMBL" id="JAGTJR010000003">
    <property type="protein sequence ID" value="KAH7062041.1"/>
    <property type="molecule type" value="Genomic_DNA"/>
</dbReference>
<dbReference type="PIRSF" id="PIRSF000137">
    <property type="entry name" value="Alcohol_oxidase"/>
    <property type="match status" value="1"/>
</dbReference>
<dbReference type="Pfam" id="PF00732">
    <property type="entry name" value="GMC_oxred_N"/>
    <property type="match status" value="1"/>
</dbReference>
<dbReference type="Gene3D" id="4.10.450.10">
    <property type="entry name" value="Glucose Oxidase, domain 2"/>
    <property type="match status" value="1"/>
</dbReference>
<keyword evidence="10" id="KW-1185">Reference proteome</keyword>
<dbReference type="Proteomes" id="UP000774617">
    <property type="component" value="Unassembled WGS sequence"/>
</dbReference>
<feature type="domain" description="Glucose-methanol-choline oxidoreductase N-terminal" evidence="8">
    <location>
        <begin position="296"/>
        <end position="310"/>
    </location>
</feature>
<feature type="domain" description="Glucose-methanol-choline oxidoreductase N-terminal" evidence="7">
    <location>
        <begin position="102"/>
        <end position="125"/>
    </location>
</feature>
<dbReference type="Pfam" id="PF05199">
    <property type="entry name" value="GMC_oxred_C"/>
    <property type="match status" value="1"/>
</dbReference>
<sequence length="593" mass="63940">MRSLRLIPILSSLAATSPLKSTDIPNTFDYIIAGGGAGGLAVANRLSETNASVLIIEAGGPGYDNPNVTAPDGYGRALNTAIDWSYPTVPQKDGSVHAMHAGKVLGGSTAINGMSFTRAEASQIDAWEKVGNKGWNWENLWQYYLKSESYQVPGPEQVRGGAAYDASFHGDEGNLKVGYPKSQAIDNFLAPLNASYQELGIPYSQDVSGGTMRGFNVFPMMIDVEENIRSDAARAYYFPFQSRSNLAVIYETSVHRIIWTDDDKDGNAVAVGVEAGSANGTTLTFHANKEVIIAAGALRSPAILELSGIGNRDILSKANVTSKVHLPGVGENLMDQINNGISYATSNNRTYEGLANYVSYPNVTDIYGVEAAADLASSVRNALPTWAAEIAAQNNNATDASTLLGLLEVQYSLLFESQVPIAEILHIPAQHFGSEYWGTLPFARGNIHITSPDPNTPTAINPNYFMFDFDLDVQVGVAKFFRKLFATGELAELAGEELQPGVATVSQTASDEVWADWVKASWRPNFHVLSTAIMMPREMGGVVSERLKVYGTRNVRVVDGSVLPFQVCGHLTSTIYAIAERASDLIKEDAGIY</sequence>
<evidence type="ECO:0000313" key="10">
    <source>
        <dbReference type="Proteomes" id="UP000774617"/>
    </source>
</evidence>
<evidence type="ECO:0000256" key="2">
    <source>
        <dbReference type="ARBA" id="ARBA00010790"/>
    </source>
</evidence>
<reference evidence="9 10" key="1">
    <citation type="journal article" date="2021" name="Nat. Commun.">
        <title>Genetic determinants of endophytism in the Arabidopsis root mycobiome.</title>
        <authorList>
            <person name="Mesny F."/>
            <person name="Miyauchi S."/>
            <person name="Thiergart T."/>
            <person name="Pickel B."/>
            <person name="Atanasova L."/>
            <person name="Karlsson M."/>
            <person name="Huettel B."/>
            <person name="Barry K.W."/>
            <person name="Haridas S."/>
            <person name="Chen C."/>
            <person name="Bauer D."/>
            <person name="Andreopoulos W."/>
            <person name="Pangilinan J."/>
            <person name="LaButti K."/>
            <person name="Riley R."/>
            <person name="Lipzen A."/>
            <person name="Clum A."/>
            <person name="Drula E."/>
            <person name="Henrissat B."/>
            <person name="Kohler A."/>
            <person name="Grigoriev I.V."/>
            <person name="Martin F.M."/>
            <person name="Hacquard S."/>
        </authorList>
    </citation>
    <scope>NUCLEOTIDE SEQUENCE [LARGE SCALE GENOMIC DNA]</scope>
    <source>
        <strain evidence="9 10">MPI-SDFR-AT-0080</strain>
    </source>
</reference>
<comment type="caution">
    <text evidence="9">The sequence shown here is derived from an EMBL/GenBank/DDBJ whole genome shotgun (WGS) entry which is preliminary data.</text>
</comment>
<keyword evidence="4 6" id="KW-0274">FAD</keyword>
<comment type="cofactor">
    <cofactor evidence="1">
        <name>FAD</name>
        <dbReference type="ChEBI" id="CHEBI:57692"/>
    </cofactor>
</comment>
<gene>
    <name evidence="9" type="ORF">B0J12DRAFT_762931</name>
</gene>
<proteinExistence type="inferred from homology"/>
<dbReference type="SUPFAM" id="SSF51905">
    <property type="entry name" value="FAD/NAD(P)-binding domain"/>
    <property type="match status" value="1"/>
</dbReference>
<name>A0ABQ8GPF7_9PEZI</name>
<dbReference type="InterPro" id="IPR012132">
    <property type="entry name" value="GMC_OxRdtase"/>
</dbReference>
<evidence type="ECO:0000256" key="4">
    <source>
        <dbReference type="ARBA" id="ARBA00022827"/>
    </source>
</evidence>